<dbReference type="Proteomes" id="UP000225978">
    <property type="component" value="Segment"/>
</dbReference>
<name>A0A1J0GV29_9CAUD</name>
<dbReference type="EMBL" id="KX889068">
    <property type="protein sequence ID" value="APC46042.1"/>
    <property type="molecule type" value="Genomic_DNA"/>
</dbReference>
<keyword evidence="2" id="KW-1185">Reference proteome</keyword>
<organism evidence="1 2">
    <name type="scientific">Vibrio phage vB_VspP_pVa5</name>
    <dbReference type="NCBI Taxonomy" id="1913109"/>
    <lineage>
        <taxon>Viruses</taxon>
        <taxon>Duplodnaviria</taxon>
        <taxon>Heunggongvirae</taxon>
        <taxon>Uroviricota</taxon>
        <taxon>Caudoviricetes</taxon>
        <taxon>Schitoviridae</taxon>
        <taxon>Pontosvirinae</taxon>
        <taxon>Galateavirus</taxon>
        <taxon>Galateavirus PVA5</taxon>
    </lineage>
</organism>
<accession>A0A1J0GV29</accession>
<gene>
    <name evidence="1" type="ORF">vBVspPpVa5_0024</name>
</gene>
<reference evidence="1 2" key="1">
    <citation type="journal article" date="2017" name="Viruses">
        <title>Stumbling across the Same Phage: Comparative Genomics of Widespread Temperate Phages Infecting the Fish Pathogen Vibrio anguillarum.</title>
        <authorList>
            <person name="Kalatzis P.G."/>
            <person name="Rorbo N.I."/>
            <person name="Castillo D."/>
            <person name="Mauritzen J.J."/>
            <person name="Jorgensen J."/>
            <person name="Kokkari C."/>
            <person name="Zhang F."/>
            <person name="Katharios P."/>
            <person name="Middelboe M."/>
        </authorList>
    </citation>
    <scope>NUCLEOTIDE SEQUENCE [LARGE SCALE GENOMIC DNA]</scope>
</reference>
<evidence type="ECO:0000313" key="2">
    <source>
        <dbReference type="Proteomes" id="UP000225978"/>
    </source>
</evidence>
<proteinExistence type="predicted"/>
<sequence length="285" mass="31740">MAITWQSVSTPNFNASNNLAVQAGNTITGGIDRLAKSAQGVADRQKASTHAEFQHNLLDLSMNPDLNKNEFLSQALQMSKENNLDPNQALKQIESIRNVRNTAEQLDGGQQLEFDNMQSNLANLQQLGQQNIQAQLEAFDQRNPQVRQTALDLNTFEAGGGLGSILNEMYGSIEGTGDREETSDVFNEVRQGYDNDFVVAQALQEVGLGEVGFIFDSSLINSEKFKSALNFHQKRMDTYQKNAEARTTLQNVLSNKLNTDLQKGRSDLEKWNRDTKASNLRSFSF</sequence>
<evidence type="ECO:0000313" key="1">
    <source>
        <dbReference type="EMBL" id="APC46042.1"/>
    </source>
</evidence>
<protein>
    <submittedName>
        <fullName evidence="1">Uncharacterized protein</fullName>
    </submittedName>
</protein>